<accession>A0A165CX01</accession>
<evidence type="ECO:0000313" key="2">
    <source>
        <dbReference type="EMBL" id="KZT03624.1"/>
    </source>
</evidence>
<proteinExistence type="predicted"/>
<name>A0A165CX01_9APHY</name>
<feature type="compositionally biased region" description="Basic and acidic residues" evidence="1">
    <location>
        <begin position="93"/>
        <end position="114"/>
    </location>
</feature>
<keyword evidence="3" id="KW-1185">Reference proteome</keyword>
<gene>
    <name evidence="2" type="ORF">LAESUDRAFT_728901</name>
</gene>
<dbReference type="AlphaFoldDB" id="A0A165CX01"/>
<dbReference type="GeneID" id="63826567"/>
<evidence type="ECO:0000313" key="3">
    <source>
        <dbReference type="Proteomes" id="UP000076871"/>
    </source>
</evidence>
<dbReference type="EMBL" id="KV427642">
    <property type="protein sequence ID" value="KZT03624.1"/>
    <property type="molecule type" value="Genomic_DNA"/>
</dbReference>
<evidence type="ECO:0000256" key="1">
    <source>
        <dbReference type="SAM" id="MobiDB-lite"/>
    </source>
</evidence>
<sequence length="134" mass="15258">MQLRICSFTVRPGFLHVERRLRTPTPALPALTVSPSASRTRMQPTRSSIRRAELVRTPSRPHQQDQPLPRRRGAAVVRAYPYIHRRSPTVVRSDARSPPPDERQYHHDMRAIDGSRRKCPARACNAGNMNACKS</sequence>
<dbReference type="InParanoid" id="A0A165CX01"/>
<feature type="region of interest" description="Disordered" evidence="1">
    <location>
        <begin position="28"/>
        <end position="47"/>
    </location>
</feature>
<feature type="region of interest" description="Disordered" evidence="1">
    <location>
        <begin position="87"/>
        <end position="114"/>
    </location>
</feature>
<dbReference type="Proteomes" id="UP000076871">
    <property type="component" value="Unassembled WGS sequence"/>
</dbReference>
<feature type="compositionally biased region" description="Polar residues" evidence="1">
    <location>
        <begin position="33"/>
        <end position="47"/>
    </location>
</feature>
<dbReference type="RefSeq" id="XP_040761364.1">
    <property type="nucleotide sequence ID" value="XM_040909538.1"/>
</dbReference>
<protein>
    <submittedName>
        <fullName evidence="2">Uncharacterized protein</fullName>
    </submittedName>
</protein>
<organism evidence="2 3">
    <name type="scientific">Laetiporus sulphureus 93-53</name>
    <dbReference type="NCBI Taxonomy" id="1314785"/>
    <lineage>
        <taxon>Eukaryota</taxon>
        <taxon>Fungi</taxon>
        <taxon>Dikarya</taxon>
        <taxon>Basidiomycota</taxon>
        <taxon>Agaricomycotina</taxon>
        <taxon>Agaricomycetes</taxon>
        <taxon>Polyporales</taxon>
        <taxon>Laetiporus</taxon>
    </lineage>
</organism>
<reference evidence="2 3" key="1">
    <citation type="journal article" date="2016" name="Mol. Biol. Evol.">
        <title>Comparative Genomics of Early-Diverging Mushroom-Forming Fungi Provides Insights into the Origins of Lignocellulose Decay Capabilities.</title>
        <authorList>
            <person name="Nagy L.G."/>
            <person name="Riley R."/>
            <person name="Tritt A."/>
            <person name="Adam C."/>
            <person name="Daum C."/>
            <person name="Floudas D."/>
            <person name="Sun H."/>
            <person name="Yadav J.S."/>
            <person name="Pangilinan J."/>
            <person name="Larsson K.H."/>
            <person name="Matsuura K."/>
            <person name="Barry K."/>
            <person name="Labutti K."/>
            <person name="Kuo R."/>
            <person name="Ohm R.A."/>
            <person name="Bhattacharya S.S."/>
            <person name="Shirouzu T."/>
            <person name="Yoshinaga Y."/>
            <person name="Martin F.M."/>
            <person name="Grigoriev I.V."/>
            <person name="Hibbett D.S."/>
        </authorList>
    </citation>
    <scope>NUCLEOTIDE SEQUENCE [LARGE SCALE GENOMIC DNA]</scope>
    <source>
        <strain evidence="2 3">93-53</strain>
    </source>
</reference>